<evidence type="ECO:0000256" key="5">
    <source>
        <dbReference type="ARBA" id="ARBA00023163"/>
    </source>
</evidence>
<keyword evidence="3" id="KW-0731">Sigma factor</keyword>
<proteinExistence type="inferred from homology"/>
<gene>
    <name evidence="8" type="ORF">ACHKAR_06595</name>
</gene>
<dbReference type="Proteomes" id="UP001610063">
    <property type="component" value="Unassembled WGS sequence"/>
</dbReference>
<dbReference type="InterPro" id="IPR013324">
    <property type="entry name" value="RNA_pol_sigma_r3/r4-like"/>
</dbReference>
<dbReference type="RefSeq" id="WP_395416673.1">
    <property type="nucleotide sequence ID" value="NZ_JBIPKE010000014.1"/>
</dbReference>
<dbReference type="EMBL" id="JBIPKE010000014">
    <property type="protein sequence ID" value="MFH6983099.1"/>
    <property type="molecule type" value="Genomic_DNA"/>
</dbReference>
<evidence type="ECO:0000259" key="7">
    <source>
        <dbReference type="Pfam" id="PF08281"/>
    </source>
</evidence>
<keyword evidence="5" id="KW-0804">Transcription</keyword>
<protein>
    <submittedName>
        <fullName evidence="8">RNA polymerase sigma factor</fullName>
    </submittedName>
</protein>
<keyword evidence="4" id="KW-0238">DNA-binding</keyword>
<dbReference type="InterPro" id="IPR013325">
    <property type="entry name" value="RNA_pol_sigma_r2"/>
</dbReference>
<keyword evidence="9" id="KW-1185">Reference proteome</keyword>
<dbReference type="SUPFAM" id="SSF88946">
    <property type="entry name" value="Sigma2 domain of RNA polymerase sigma factors"/>
    <property type="match status" value="1"/>
</dbReference>
<evidence type="ECO:0000259" key="6">
    <source>
        <dbReference type="Pfam" id="PF04542"/>
    </source>
</evidence>
<evidence type="ECO:0000256" key="3">
    <source>
        <dbReference type="ARBA" id="ARBA00023082"/>
    </source>
</evidence>
<comment type="similarity">
    <text evidence="1">Belongs to the sigma-70 factor family. ECF subfamily.</text>
</comment>
<organism evidence="8 9">
    <name type="scientific">Marinoscillum luteum</name>
    <dbReference type="NCBI Taxonomy" id="861051"/>
    <lineage>
        <taxon>Bacteria</taxon>
        <taxon>Pseudomonadati</taxon>
        <taxon>Bacteroidota</taxon>
        <taxon>Cytophagia</taxon>
        <taxon>Cytophagales</taxon>
        <taxon>Reichenbachiellaceae</taxon>
        <taxon>Marinoscillum</taxon>
    </lineage>
</organism>
<evidence type="ECO:0000256" key="4">
    <source>
        <dbReference type="ARBA" id="ARBA00023125"/>
    </source>
</evidence>
<accession>A0ABW7N6G0</accession>
<dbReference type="PANTHER" id="PTHR43133">
    <property type="entry name" value="RNA POLYMERASE ECF-TYPE SIGMA FACTO"/>
    <property type="match status" value="1"/>
</dbReference>
<evidence type="ECO:0000256" key="1">
    <source>
        <dbReference type="ARBA" id="ARBA00010641"/>
    </source>
</evidence>
<dbReference type="InterPro" id="IPR014284">
    <property type="entry name" value="RNA_pol_sigma-70_dom"/>
</dbReference>
<evidence type="ECO:0000313" key="9">
    <source>
        <dbReference type="Proteomes" id="UP001610063"/>
    </source>
</evidence>
<evidence type="ECO:0000256" key="2">
    <source>
        <dbReference type="ARBA" id="ARBA00023015"/>
    </source>
</evidence>
<dbReference type="Pfam" id="PF04542">
    <property type="entry name" value="Sigma70_r2"/>
    <property type="match status" value="1"/>
</dbReference>
<dbReference type="InterPro" id="IPR007627">
    <property type="entry name" value="RNA_pol_sigma70_r2"/>
</dbReference>
<evidence type="ECO:0000313" key="8">
    <source>
        <dbReference type="EMBL" id="MFH6983099.1"/>
    </source>
</evidence>
<keyword evidence="2" id="KW-0805">Transcription regulation</keyword>
<sequence length="197" mass="23151">MLNSLDDHAIMLKVKAGDVEKLGLLYHRYSRRLFGFFYRMTSDSATSEDLVQNVFMRMLKYKHSYSERGNFEAWTFHMARNVHKDHLRKNKRYTWQEDMSGWEAHLKHNDTQEAFHQKTDELEYLSRAMQALSEDKREILELTRFQKMKYEKVGDLLGITESAVKVRVHRALKALKENYLKLDGPALGSMSNQAGAD</sequence>
<dbReference type="Pfam" id="PF08281">
    <property type="entry name" value="Sigma70_r4_2"/>
    <property type="match status" value="1"/>
</dbReference>
<dbReference type="InterPro" id="IPR039425">
    <property type="entry name" value="RNA_pol_sigma-70-like"/>
</dbReference>
<dbReference type="Gene3D" id="1.10.10.10">
    <property type="entry name" value="Winged helix-like DNA-binding domain superfamily/Winged helix DNA-binding domain"/>
    <property type="match status" value="1"/>
</dbReference>
<dbReference type="InterPro" id="IPR036388">
    <property type="entry name" value="WH-like_DNA-bd_sf"/>
</dbReference>
<feature type="domain" description="RNA polymerase sigma-70 region 2" evidence="6">
    <location>
        <begin position="25"/>
        <end position="92"/>
    </location>
</feature>
<dbReference type="NCBIfam" id="TIGR02937">
    <property type="entry name" value="sigma70-ECF"/>
    <property type="match status" value="1"/>
</dbReference>
<dbReference type="SUPFAM" id="SSF88659">
    <property type="entry name" value="Sigma3 and sigma4 domains of RNA polymerase sigma factors"/>
    <property type="match status" value="1"/>
</dbReference>
<dbReference type="Gene3D" id="1.10.1740.10">
    <property type="match status" value="1"/>
</dbReference>
<comment type="caution">
    <text evidence="8">The sequence shown here is derived from an EMBL/GenBank/DDBJ whole genome shotgun (WGS) entry which is preliminary data.</text>
</comment>
<dbReference type="InterPro" id="IPR013249">
    <property type="entry name" value="RNA_pol_sigma70_r4_t2"/>
</dbReference>
<dbReference type="CDD" id="cd06171">
    <property type="entry name" value="Sigma70_r4"/>
    <property type="match status" value="1"/>
</dbReference>
<feature type="domain" description="RNA polymerase sigma factor 70 region 4 type 2" evidence="7">
    <location>
        <begin position="123"/>
        <end position="175"/>
    </location>
</feature>
<reference evidence="8 9" key="1">
    <citation type="journal article" date="2013" name="Int. J. Syst. Evol. Microbiol.">
        <title>Marinoscillum luteum sp. nov., isolated from marine sediment.</title>
        <authorList>
            <person name="Cha I.T."/>
            <person name="Park S.J."/>
            <person name="Kim S.J."/>
            <person name="Kim J.G."/>
            <person name="Jung M.Y."/>
            <person name="Shin K.S."/>
            <person name="Kwon K.K."/>
            <person name="Yang S.H."/>
            <person name="Seo Y.S."/>
            <person name="Rhee S.K."/>
        </authorList>
    </citation>
    <scope>NUCLEOTIDE SEQUENCE [LARGE SCALE GENOMIC DNA]</scope>
    <source>
        <strain evidence="8 9">KCTC 23939</strain>
    </source>
</reference>
<dbReference type="PANTHER" id="PTHR43133:SF8">
    <property type="entry name" value="RNA POLYMERASE SIGMA FACTOR HI_1459-RELATED"/>
    <property type="match status" value="1"/>
</dbReference>
<name>A0ABW7N6G0_9BACT</name>